<reference evidence="3" key="1">
    <citation type="journal article" date="2019" name="Int. J. Syst. Evol. Microbiol.">
        <title>The Global Catalogue of Microorganisms (GCM) 10K type strain sequencing project: providing services to taxonomists for standard genome sequencing and annotation.</title>
        <authorList>
            <consortium name="The Broad Institute Genomics Platform"/>
            <consortium name="The Broad Institute Genome Sequencing Center for Infectious Disease"/>
            <person name="Wu L."/>
            <person name="Ma J."/>
        </authorList>
    </citation>
    <scope>NUCLEOTIDE SEQUENCE [LARGE SCALE GENOMIC DNA]</scope>
    <source>
        <strain evidence="3">KCTC 52490</strain>
    </source>
</reference>
<keyword evidence="2" id="KW-0418">Kinase</keyword>
<dbReference type="PANTHER" id="PTHR43547">
    <property type="entry name" value="TWO-COMPONENT HISTIDINE KINASE"/>
    <property type="match status" value="1"/>
</dbReference>
<evidence type="ECO:0000313" key="3">
    <source>
        <dbReference type="Proteomes" id="UP001597512"/>
    </source>
</evidence>
<keyword evidence="2" id="KW-0808">Transferase</keyword>
<gene>
    <name evidence="2" type="ORF">ACFS25_09545</name>
</gene>
<accession>A0ABW6AIP0</accession>
<evidence type="ECO:0000313" key="2">
    <source>
        <dbReference type="EMBL" id="MFD2934025.1"/>
    </source>
</evidence>
<keyword evidence="1" id="KW-0597">Phosphoprotein</keyword>
<protein>
    <submittedName>
        <fullName evidence="2">PAS domain-containing sensor histidine kinase</fullName>
    </submittedName>
</protein>
<dbReference type="InterPro" id="IPR035965">
    <property type="entry name" value="PAS-like_dom_sf"/>
</dbReference>
<dbReference type="EMBL" id="JBHUOM010000002">
    <property type="protein sequence ID" value="MFD2934025.1"/>
    <property type="molecule type" value="Genomic_DNA"/>
</dbReference>
<organism evidence="2 3">
    <name type="scientific">Spirosoma flavum</name>
    <dbReference type="NCBI Taxonomy" id="2048557"/>
    <lineage>
        <taxon>Bacteria</taxon>
        <taxon>Pseudomonadati</taxon>
        <taxon>Bacteroidota</taxon>
        <taxon>Cytophagia</taxon>
        <taxon>Cytophagales</taxon>
        <taxon>Cytophagaceae</taxon>
        <taxon>Spirosoma</taxon>
    </lineage>
</organism>
<dbReference type="GO" id="GO:0016301">
    <property type="term" value="F:kinase activity"/>
    <property type="evidence" value="ECO:0007669"/>
    <property type="project" value="UniProtKB-KW"/>
</dbReference>
<dbReference type="InterPro" id="IPR036890">
    <property type="entry name" value="HATPase_C_sf"/>
</dbReference>
<dbReference type="PANTHER" id="PTHR43547:SF2">
    <property type="entry name" value="HYBRID SIGNAL TRANSDUCTION HISTIDINE KINASE C"/>
    <property type="match status" value="1"/>
</dbReference>
<dbReference type="SUPFAM" id="SSF55874">
    <property type="entry name" value="ATPase domain of HSP90 chaperone/DNA topoisomerase II/histidine kinase"/>
    <property type="match status" value="1"/>
</dbReference>
<dbReference type="Gene3D" id="3.30.565.10">
    <property type="entry name" value="Histidine kinase-like ATPase, C-terminal domain"/>
    <property type="match status" value="1"/>
</dbReference>
<dbReference type="Proteomes" id="UP001597512">
    <property type="component" value="Unassembled WGS sequence"/>
</dbReference>
<proteinExistence type="predicted"/>
<dbReference type="RefSeq" id="WP_381499204.1">
    <property type="nucleotide sequence ID" value="NZ_JBHUOM010000002.1"/>
</dbReference>
<name>A0ABW6AIP0_9BACT</name>
<keyword evidence="3" id="KW-1185">Reference proteome</keyword>
<comment type="caution">
    <text evidence="2">The sequence shown here is derived from an EMBL/GenBank/DDBJ whole genome shotgun (WGS) entry which is preliminary data.</text>
</comment>
<evidence type="ECO:0000256" key="1">
    <source>
        <dbReference type="ARBA" id="ARBA00022553"/>
    </source>
</evidence>
<sequence length="251" mass="27846">MTTSPFDAEAQLAQTAKSLQAVLNSSPASIGLLKARRDENNQFLDFIFLACNQKFVELTGQSPADLVGASVRQFANRLWYDDTFDKILHRLTTEGAATLLNLMNTEEDRADMLAMLQRNLRQVTQMLTQLLDYSRLEASQELFQPSTFDAVQVLGELIAVLQPMAAERNLVLSSVGPEPLSVEGDLVKVRRITQNLILNALRLTLITINNICALLSARLRSFAYSAIIIENTTESASELVGLKSSFVWSVH</sequence>
<dbReference type="Gene3D" id="3.30.450.20">
    <property type="entry name" value="PAS domain"/>
    <property type="match status" value="1"/>
</dbReference>
<dbReference type="SUPFAM" id="SSF55785">
    <property type="entry name" value="PYP-like sensor domain (PAS domain)"/>
    <property type="match status" value="1"/>
</dbReference>